<dbReference type="PROSITE" id="PS50006">
    <property type="entry name" value="FHA_DOMAIN"/>
    <property type="match status" value="1"/>
</dbReference>
<dbReference type="InterPro" id="IPR000253">
    <property type="entry name" value="FHA_dom"/>
</dbReference>
<organism evidence="4 5">
    <name type="scientific">Plectonema cf. radiosum LEGE 06105</name>
    <dbReference type="NCBI Taxonomy" id="945769"/>
    <lineage>
        <taxon>Bacteria</taxon>
        <taxon>Bacillati</taxon>
        <taxon>Cyanobacteriota</taxon>
        <taxon>Cyanophyceae</taxon>
        <taxon>Oscillatoriophycideae</taxon>
        <taxon>Oscillatoriales</taxon>
        <taxon>Microcoleaceae</taxon>
        <taxon>Plectonema</taxon>
    </lineage>
</organism>
<feature type="domain" description="FHA" evidence="2">
    <location>
        <begin position="29"/>
        <end position="78"/>
    </location>
</feature>
<sequence length="480" mass="53714">MKLKISNSPTQNELEEIDLSSTTRRGAEYLIGRSPDSDLVLDSEDVSRHHGKFFFHSGNYYFSDLGSRNGTIINGKLADKNHSYILKNGDILRIGDFALMMEEDVSFSEQSETVVRIIQPEMFAPRSNQNVSVPDVATPLPELVNRSQESQPVNQIPIIEENNQQEFVNTSEDLTFVQSDEILSKNAEIAIPNNAVELYKDSEIPDVNTNDIDSDTSSVESEYTVVQSRDLQEEEDALETISQEDDSDSNLEEDDALEAISQEEDSDSNLEEDDALEAISQEEDSDSNLEEAPEAQSEIVEAVNNEELELELDTHTEIEELVSQTDSIPALKEEDTTADIPEEESFIELAPILEDKQIILIAHETKKTQLAELVAEHEEFLSYCLTRTWQTFSDYLSRETGLSVTQEIPPATSGGYQAINSLINSKEIIAVIFLRDFIAPQPGQASEEALLRTCNINEILLATNLPTAQAVIHYLKNMKD</sequence>
<evidence type="ECO:0000313" key="5">
    <source>
        <dbReference type="Proteomes" id="UP000620559"/>
    </source>
</evidence>
<dbReference type="CDD" id="cd00060">
    <property type="entry name" value="FHA"/>
    <property type="match status" value="1"/>
</dbReference>
<reference evidence="4" key="1">
    <citation type="submission" date="2020-10" db="EMBL/GenBank/DDBJ databases">
        <authorList>
            <person name="Castelo-Branco R."/>
            <person name="Eusebio N."/>
            <person name="Adriana R."/>
            <person name="Vieira A."/>
            <person name="Brugerolle De Fraissinette N."/>
            <person name="Rezende De Castro R."/>
            <person name="Schneider M.P."/>
            <person name="Vasconcelos V."/>
            <person name="Leao P.N."/>
        </authorList>
    </citation>
    <scope>NUCLEOTIDE SEQUENCE</scope>
    <source>
        <strain evidence="4">LEGE 06105</strain>
    </source>
</reference>
<dbReference type="Gene3D" id="2.60.200.20">
    <property type="match status" value="1"/>
</dbReference>
<feature type="region of interest" description="Disordered" evidence="1">
    <location>
        <begin position="205"/>
        <end position="253"/>
    </location>
</feature>
<proteinExistence type="predicted"/>
<feature type="compositionally biased region" description="Polar residues" evidence="1">
    <location>
        <begin position="207"/>
        <end position="229"/>
    </location>
</feature>
<evidence type="ECO:0000313" key="4">
    <source>
        <dbReference type="EMBL" id="MBE9216065.1"/>
    </source>
</evidence>
<dbReference type="Gene3D" id="3.40.50.1380">
    <property type="entry name" value="Methylglyoxal synthase-like domain"/>
    <property type="match status" value="1"/>
</dbReference>
<dbReference type="RefSeq" id="WP_193924433.1">
    <property type="nucleotide sequence ID" value="NZ_JADEWL010000136.1"/>
</dbReference>
<dbReference type="SUPFAM" id="SSF49879">
    <property type="entry name" value="SMAD/FHA domain"/>
    <property type="match status" value="1"/>
</dbReference>
<dbReference type="GO" id="GO:0019242">
    <property type="term" value="P:methylglyoxal biosynthetic process"/>
    <property type="evidence" value="ECO:0007669"/>
    <property type="project" value="InterPro"/>
</dbReference>
<evidence type="ECO:0000259" key="2">
    <source>
        <dbReference type="PROSITE" id="PS50006"/>
    </source>
</evidence>
<keyword evidence="5" id="KW-1185">Reference proteome</keyword>
<dbReference type="PANTHER" id="PTHR30492">
    <property type="entry name" value="METHYLGLYOXAL SYNTHASE"/>
    <property type="match status" value="1"/>
</dbReference>
<evidence type="ECO:0000259" key="3">
    <source>
        <dbReference type="PROSITE" id="PS51855"/>
    </source>
</evidence>
<dbReference type="InterPro" id="IPR004363">
    <property type="entry name" value="Methylgl_synth"/>
</dbReference>
<dbReference type="PROSITE" id="PS51855">
    <property type="entry name" value="MGS"/>
    <property type="match status" value="1"/>
</dbReference>
<dbReference type="Pfam" id="PF00498">
    <property type="entry name" value="FHA"/>
    <property type="match status" value="1"/>
</dbReference>
<protein>
    <submittedName>
        <fullName evidence="4">FHA domain-containing protein</fullName>
    </submittedName>
</protein>
<dbReference type="PANTHER" id="PTHR30492:SF0">
    <property type="entry name" value="METHYLGLYOXAL SYNTHASE"/>
    <property type="match status" value="1"/>
</dbReference>
<dbReference type="GO" id="GO:0008929">
    <property type="term" value="F:methylglyoxal synthase activity"/>
    <property type="evidence" value="ECO:0007669"/>
    <property type="project" value="InterPro"/>
</dbReference>
<evidence type="ECO:0000256" key="1">
    <source>
        <dbReference type="SAM" id="MobiDB-lite"/>
    </source>
</evidence>
<dbReference type="AlphaFoldDB" id="A0A8J7F8A5"/>
<feature type="domain" description="MGS-like" evidence="3">
    <location>
        <begin position="350"/>
        <end position="480"/>
    </location>
</feature>
<dbReference type="Proteomes" id="UP000620559">
    <property type="component" value="Unassembled WGS sequence"/>
</dbReference>
<dbReference type="InterPro" id="IPR011607">
    <property type="entry name" value="MGS-like_dom"/>
</dbReference>
<gene>
    <name evidence="4" type="ORF">IQ247_25965</name>
</gene>
<name>A0A8J7F8A5_9CYAN</name>
<dbReference type="InterPro" id="IPR008984">
    <property type="entry name" value="SMAD_FHA_dom_sf"/>
</dbReference>
<dbReference type="SMART" id="SM00240">
    <property type="entry name" value="FHA"/>
    <property type="match status" value="1"/>
</dbReference>
<dbReference type="EMBL" id="JADEWL010000136">
    <property type="protein sequence ID" value="MBE9216065.1"/>
    <property type="molecule type" value="Genomic_DNA"/>
</dbReference>
<accession>A0A8J7F8A5</accession>
<dbReference type="InterPro" id="IPR036914">
    <property type="entry name" value="MGS-like_dom_sf"/>
</dbReference>
<dbReference type="SUPFAM" id="SSF52335">
    <property type="entry name" value="Methylglyoxal synthase-like"/>
    <property type="match status" value="1"/>
</dbReference>
<comment type="caution">
    <text evidence="4">The sequence shown here is derived from an EMBL/GenBank/DDBJ whole genome shotgun (WGS) entry which is preliminary data.</text>
</comment>
<dbReference type="GO" id="GO:0005829">
    <property type="term" value="C:cytosol"/>
    <property type="evidence" value="ECO:0007669"/>
    <property type="project" value="TreeGrafter"/>
</dbReference>
<feature type="compositionally biased region" description="Acidic residues" evidence="1">
    <location>
        <begin position="232"/>
        <end position="253"/>
    </location>
</feature>